<feature type="repeat" description="ANK" evidence="3">
    <location>
        <begin position="348"/>
        <end position="375"/>
    </location>
</feature>
<evidence type="ECO:0000256" key="1">
    <source>
        <dbReference type="ARBA" id="ARBA00022737"/>
    </source>
</evidence>
<dbReference type="Pfam" id="PF13637">
    <property type="entry name" value="Ank_4"/>
    <property type="match status" value="1"/>
</dbReference>
<accession>A0A078A5R3</accession>
<protein>
    <submittedName>
        <fullName evidence="4">Ankyrin repeat-containing protein</fullName>
    </submittedName>
</protein>
<evidence type="ECO:0000313" key="4">
    <source>
        <dbReference type="EMBL" id="CDW76885.1"/>
    </source>
</evidence>
<keyword evidence="1" id="KW-0677">Repeat</keyword>
<dbReference type="PANTHER" id="PTHR24193">
    <property type="entry name" value="ANKYRIN REPEAT PROTEIN"/>
    <property type="match status" value="1"/>
</dbReference>
<dbReference type="GO" id="GO:0000976">
    <property type="term" value="F:transcription cis-regulatory region binding"/>
    <property type="evidence" value="ECO:0007669"/>
    <property type="project" value="TreeGrafter"/>
</dbReference>
<dbReference type="Gene3D" id="1.25.40.20">
    <property type="entry name" value="Ankyrin repeat-containing domain"/>
    <property type="match status" value="1"/>
</dbReference>
<dbReference type="GO" id="GO:0045944">
    <property type="term" value="P:positive regulation of transcription by RNA polymerase II"/>
    <property type="evidence" value="ECO:0007669"/>
    <property type="project" value="TreeGrafter"/>
</dbReference>
<evidence type="ECO:0000256" key="2">
    <source>
        <dbReference type="ARBA" id="ARBA00023043"/>
    </source>
</evidence>
<dbReference type="EMBL" id="CCKQ01005634">
    <property type="protein sequence ID" value="CDW76885.1"/>
    <property type="molecule type" value="Genomic_DNA"/>
</dbReference>
<feature type="repeat" description="ANK" evidence="3">
    <location>
        <begin position="376"/>
        <end position="408"/>
    </location>
</feature>
<dbReference type="SUPFAM" id="SSF48403">
    <property type="entry name" value="Ankyrin repeat"/>
    <property type="match status" value="1"/>
</dbReference>
<dbReference type="PROSITE" id="PS50297">
    <property type="entry name" value="ANK_REP_REGION"/>
    <property type="match status" value="1"/>
</dbReference>
<dbReference type="PANTHER" id="PTHR24193:SF121">
    <property type="entry name" value="ADA2A-CONTAINING COMPLEX COMPONENT 3, ISOFORM D"/>
    <property type="match status" value="1"/>
</dbReference>
<dbReference type="PROSITE" id="PS50088">
    <property type="entry name" value="ANK_REPEAT"/>
    <property type="match status" value="2"/>
</dbReference>
<dbReference type="Proteomes" id="UP000039865">
    <property type="component" value="Unassembled WGS sequence"/>
</dbReference>
<keyword evidence="5" id="KW-1185">Reference proteome</keyword>
<dbReference type="InParanoid" id="A0A078A5R3"/>
<dbReference type="SMART" id="SM00248">
    <property type="entry name" value="ANK"/>
    <property type="match status" value="2"/>
</dbReference>
<evidence type="ECO:0000256" key="3">
    <source>
        <dbReference type="PROSITE-ProRule" id="PRU00023"/>
    </source>
</evidence>
<dbReference type="AlphaFoldDB" id="A0A078A5R3"/>
<dbReference type="OrthoDB" id="296285at2759"/>
<organism evidence="4 5">
    <name type="scientific">Stylonychia lemnae</name>
    <name type="common">Ciliate</name>
    <dbReference type="NCBI Taxonomy" id="5949"/>
    <lineage>
        <taxon>Eukaryota</taxon>
        <taxon>Sar</taxon>
        <taxon>Alveolata</taxon>
        <taxon>Ciliophora</taxon>
        <taxon>Intramacronucleata</taxon>
        <taxon>Spirotrichea</taxon>
        <taxon>Stichotrichia</taxon>
        <taxon>Sporadotrichida</taxon>
        <taxon>Oxytrichidae</taxon>
        <taxon>Stylonychinae</taxon>
        <taxon>Stylonychia</taxon>
    </lineage>
</organism>
<keyword evidence="2 3" id="KW-0040">ANK repeat</keyword>
<name>A0A078A5R3_STYLE</name>
<dbReference type="GO" id="GO:0005634">
    <property type="term" value="C:nucleus"/>
    <property type="evidence" value="ECO:0007669"/>
    <property type="project" value="TreeGrafter"/>
</dbReference>
<sequence length="473" mass="55424">MCTIMSGVKRLVVADSTEILNRLKFDMTKQPDLLLKSPPSINTLLTQKMNLQLFKSSNQRTFQGRNSIRKSIRFPDQMLSIRQKLLKEEFDEAKNKNQKQIPKLTDMKTLVSPQNPQRRLQSAKLSVDKNRLLRSQTTNFLIQFTPFDHVIKQPRPEPPGNEEYKIYEKMVNKMFIQTQNSIEPIKVVLATTKEKPLDDIQDYPLDLGNQYQIQDRDLNKPFQQTTRIVNRVRGKFEKQLIKEKTRHRLLFNIKCDDLDVDQGQKSERQLRKDRFAKALKATIKDMKKYNIECGDNICGMLPKVPYEKPETERFLKAVKLDKIHTVWQMLQDDKFLVHQFDHLHQYGLHFAAKRNNPEMIKLLLFNKSDVNAKDINGRTPLFYACMMNHVRATSVLLSNMGNAFSMDREGTKLDEVTSNSEILKMISKGKSFQVIMKFVPHGKRLDKLREMGVENFNKENIHVQKFKGDFQKY</sequence>
<dbReference type="InterPro" id="IPR036770">
    <property type="entry name" value="Ankyrin_rpt-contain_sf"/>
</dbReference>
<dbReference type="InterPro" id="IPR050663">
    <property type="entry name" value="Ankyrin-SOCS_Box"/>
</dbReference>
<gene>
    <name evidence="4" type="primary">Contig15749.g16781</name>
    <name evidence="4" type="ORF">STYLEM_5850</name>
</gene>
<evidence type="ECO:0000313" key="5">
    <source>
        <dbReference type="Proteomes" id="UP000039865"/>
    </source>
</evidence>
<proteinExistence type="predicted"/>
<reference evidence="4 5" key="1">
    <citation type="submission" date="2014-06" db="EMBL/GenBank/DDBJ databases">
        <authorList>
            <person name="Swart Estienne"/>
        </authorList>
    </citation>
    <scope>NUCLEOTIDE SEQUENCE [LARGE SCALE GENOMIC DNA]</scope>
    <source>
        <strain evidence="4 5">130c</strain>
    </source>
</reference>
<dbReference type="InterPro" id="IPR002110">
    <property type="entry name" value="Ankyrin_rpt"/>
</dbReference>